<evidence type="ECO:0000313" key="9">
    <source>
        <dbReference type="Proteomes" id="UP000582182"/>
    </source>
</evidence>
<name>A0A7L3LHT1_9CHAR</name>
<sequence length="137" mass="14546">PAGLPADPRSPLSVPSLQVVAAITFLCFAASQAPGAYTALAAMEVAITLLFFFLYLLRLDQKLSFLFWPLADVFNSAIAVLFLLVVCIFAVVVKTNNGTLAGGVFGLVLLVLCVADVVLLSLKISFGERRQTNTPAT</sequence>
<comment type="subcellular location">
    <subcellularLocation>
        <location evidence="1">Membrane</location>
        <topology evidence="1">Multi-pass membrane protein</topology>
    </subcellularLocation>
</comment>
<gene>
    <name evidence="8" type="primary">Cklf</name>
    <name evidence="8" type="ORF">TURVEL_R06036</name>
</gene>
<evidence type="ECO:0000256" key="5">
    <source>
        <dbReference type="PROSITE-ProRule" id="PRU00581"/>
    </source>
</evidence>
<evidence type="ECO:0000256" key="6">
    <source>
        <dbReference type="SAM" id="Phobius"/>
    </source>
</evidence>
<protein>
    <submittedName>
        <fullName evidence="8">CKLF factor</fullName>
    </submittedName>
</protein>
<feature type="non-terminal residue" evidence="8">
    <location>
        <position position="137"/>
    </location>
</feature>
<evidence type="ECO:0000256" key="2">
    <source>
        <dbReference type="ARBA" id="ARBA00022692"/>
    </source>
</evidence>
<feature type="transmembrane region" description="Helical" evidence="6">
    <location>
        <begin position="69"/>
        <end position="93"/>
    </location>
</feature>
<feature type="transmembrane region" description="Helical" evidence="6">
    <location>
        <begin position="99"/>
        <end position="122"/>
    </location>
</feature>
<keyword evidence="9" id="KW-1185">Reference proteome</keyword>
<comment type="caution">
    <text evidence="8">The sequence shown here is derived from an EMBL/GenBank/DDBJ whole genome shotgun (WGS) entry which is preliminary data.</text>
</comment>
<dbReference type="InterPro" id="IPR008253">
    <property type="entry name" value="Marvel"/>
</dbReference>
<keyword evidence="3 6" id="KW-1133">Transmembrane helix</keyword>
<evidence type="ECO:0000313" key="8">
    <source>
        <dbReference type="EMBL" id="NXU53183.1"/>
    </source>
</evidence>
<dbReference type="GO" id="GO:0016020">
    <property type="term" value="C:membrane"/>
    <property type="evidence" value="ECO:0007669"/>
    <property type="project" value="UniProtKB-SubCell"/>
</dbReference>
<dbReference type="Proteomes" id="UP000582182">
    <property type="component" value="Unassembled WGS sequence"/>
</dbReference>
<feature type="non-terminal residue" evidence="8">
    <location>
        <position position="1"/>
    </location>
</feature>
<evidence type="ECO:0000256" key="1">
    <source>
        <dbReference type="ARBA" id="ARBA00004141"/>
    </source>
</evidence>
<reference evidence="8 9" key="1">
    <citation type="submission" date="2019-09" db="EMBL/GenBank/DDBJ databases">
        <title>Bird 10,000 Genomes (B10K) Project - Family phase.</title>
        <authorList>
            <person name="Zhang G."/>
        </authorList>
    </citation>
    <scope>NUCLEOTIDE SEQUENCE [LARGE SCALE GENOMIC DNA]</scope>
    <source>
        <strain evidence="8">B10K-DU-029-46</strain>
    </source>
</reference>
<dbReference type="PANTHER" id="PTHR22776">
    <property type="entry name" value="MARVEL-CONTAINING POTENTIAL LIPID RAFT-ASSOCIATED PROTEIN"/>
    <property type="match status" value="1"/>
</dbReference>
<dbReference type="EMBL" id="VZTY01017196">
    <property type="protein sequence ID" value="NXU53183.1"/>
    <property type="molecule type" value="Genomic_DNA"/>
</dbReference>
<organism evidence="8 9">
    <name type="scientific">Turnix velox</name>
    <name type="common">Little buttonquail</name>
    <dbReference type="NCBI Taxonomy" id="2529409"/>
    <lineage>
        <taxon>Eukaryota</taxon>
        <taxon>Metazoa</taxon>
        <taxon>Chordata</taxon>
        <taxon>Craniata</taxon>
        <taxon>Vertebrata</taxon>
        <taxon>Euteleostomi</taxon>
        <taxon>Archelosauria</taxon>
        <taxon>Archosauria</taxon>
        <taxon>Dinosauria</taxon>
        <taxon>Saurischia</taxon>
        <taxon>Theropoda</taxon>
        <taxon>Coelurosauria</taxon>
        <taxon>Aves</taxon>
        <taxon>Neognathae</taxon>
        <taxon>Neoaves</taxon>
        <taxon>Charadriiformes</taxon>
        <taxon>Turnicidae</taxon>
        <taxon>Turnix</taxon>
    </lineage>
</organism>
<evidence type="ECO:0000259" key="7">
    <source>
        <dbReference type="PROSITE" id="PS51225"/>
    </source>
</evidence>
<accession>A0A7L3LHT1</accession>
<dbReference type="InterPro" id="IPR050578">
    <property type="entry name" value="MARVEL-CKLF_proteins"/>
</dbReference>
<dbReference type="OrthoDB" id="5976667at2759"/>
<dbReference type="PANTHER" id="PTHR22776:SF45">
    <property type="entry name" value="CHEMOKINE-LIKE FACTOR"/>
    <property type="match status" value="1"/>
</dbReference>
<evidence type="ECO:0000256" key="3">
    <source>
        <dbReference type="ARBA" id="ARBA00022989"/>
    </source>
</evidence>
<keyword evidence="2 5" id="KW-0812">Transmembrane</keyword>
<keyword evidence="4 5" id="KW-0472">Membrane</keyword>
<evidence type="ECO:0000256" key="4">
    <source>
        <dbReference type="ARBA" id="ARBA00023136"/>
    </source>
</evidence>
<dbReference type="AlphaFoldDB" id="A0A7L3LHT1"/>
<feature type="domain" description="MARVEL" evidence="7">
    <location>
        <begin position="4"/>
        <end position="125"/>
    </location>
</feature>
<feature type="transmembrane region" description="Helical" evidence="6">
    <location>
        <begin position="37"/>
        <end position="57"/>
    </location>
</feature>
<dbReference type="PROSITE" id="PS51225">
    <property type="entry name" value="MARVEL"/>
    <property type="match status" value="1"/>
</dbReference>
<proteinExistence type="predicted"/>